<evidence type="ECO:0000256" key="3">
    <source>
        <dbReference type="ARBA" id="ARBA00023125"/>
    </source>
</evidence>
<dbReference type="PRINTS" id="PR00038">
    <property type="entry name" value="HTHLUXR"/>
</dbReference>
<evidence type="ECO:0000256" key="2">
    <source>
        <dbReference type="ARBA" id="ARBA00023015"/>
    </source>
</evidence>
<dbReference type="Pfam" id="PF00196">
    <property type="entry name" value="GerE"/>
    <property type="match status" value="1"/>
</dbReference>
<evidence type="ECO:0000256" key="1">
    <source>
        <dbReference type="ARBA" id="ARBA00022553"/>
    </source>
</evidence>
<dbReference type="InterPro" id="IPR001789">
    <property type="entry name" value="Sig_transdc_resp-reg_receiver"/>
</dbReference>
<name>A0ABS7ZB15_9MICO</name>
<evidence type="ECO:0000256" key="4">
    <source>
        <dbReference type="ARBA" id="ARBA00023163"/>
    </source>
</evidence>
<accession>A0ABS7ZB15</accession>
<dbReference type="PANTHER" id="PTHR43214">
    <property type="entry name" value="TWO-COMPONENT RESPONSE REGULATOR"/>
    <property type="match status" value="1"/>
</dbReference>
<gene>
    <name evidence="8" type="ORF">LEP48_02570</name>
</gene>
<protein>
    <submittedName>
        <fullName evidence="8">Response regulator transcription factor</fullName>
    </submittedName>
</protein>
<proteinExistence type="predicted"/>
<evidence type="ECO:0000256" key="5">
    <source>
        <dbReference type="PROSITE-ProRule" id="PRU00169"/>
    </source>
</evidence>
<dbReference type="Proteomes" id="UP001319870">
    <property type="component" value="Unassembled WGS sequence"/>
</dbReference>
<dbReference type="EMBL" id="JAIXCQ010000001">
    <property type="protein sequence ID" value="MCA5892233.1"/>
    <property type="molecule type" value="Genomic_DNA"/>
</dbReference>
<dbReference type="InterPro" id="IPR016032">
    <property type="entry name" value="Sig_transdc_resp-reg_C-effctor"/>
</dbReference>
<reference evidence="8 9" key="1">
    <citation type="submission" date="2021-09" db="EMBL/GenBank/DDBJ databases">
        <title>Isoptericola luteus sp. nov., a novel bacterium isolated from Harbin, the capital city of Heilongjiang province.</title>
        <authorList>
            <person name="Li J."/>
        </authorList>
    </citation>
    <scope>NUCLEOTIDE SEQUENCE [LARGE SCALE GENOMIC DNA]</scope>
    <source>
        <strain evidence="8 9">NEAU-Y5</strain>
    </source>
</reference>
<feature type="modified residue" description="4-aspartylphosphate" evidence="5">
    <location>
        <position position="54"/>
    </location>
</feature>
<dbReference type="SMART" id="SM00448">
    <property type="entry name" value="REC"/>
    <property type="match status" value="1"/>
</dbReference>
<dbReference type="PANTHER" id="PTHR43214:SF24">
    <property type="entry name" value="TRANSCRIPTIONAL REGULATORY PROTEIN NARL-RELATED"/>
    <property type="match status" value="1"/>
</dbReference>
<dbReference type="Gene3D" id="3.40.50.2300">
    <property type="match status" value="1"/>
</dbReference>
<evidence type="ECO:0000259" key="7">
    <source>
        <dbReference type="PROSITE" id="PS50110"/>
    </source>
</evidence>
<dbReference type="InterPro" id="IPR039420">
    <property type="entry name" value="WalR-like"/>
</dbReference>
<sequence length="240" mass="25593">MIRVLLVDDQALIRSGIRALLDAEDDVEVVAEGATGREGVALARGLRPDVVLMDVQMPDLDGIGATRQICADDDLAEVRVVVLTNYGLDEYVFDALRAGASGFVVKDTEPADLLQAVRVAVQGDALLSPAITRRLISEFVSRPPDTLAGAGGDLLTPREREVVALVAHGLSNDEIAGRMVLSPLTAKTHVSRAMTKLGVRDRAQLVVFAYESGIVSPLTTLGARAGRRRRRVPGAAARPR</sequence>
<dbReference type="Pfam" id="PF00072">
    <property type="entry name" value="Response_reg"/>
    <property type="match status" value="1"/>
</dbReference>
<keyword evidence="3" id="KW-0238">DNA-binding</keyword>
<dbReference type="InterPro" id="IPR000792">
    <property type="entry name" value="Tscrpt_reg_LuxR_C"/>
</dbReference>
<keyword evidence="1 5" id="KW-0597">Phosphoprotein</keyword>
<dbReference type="SUPFAM" id="SSF46894">
    <property type="entry name" value="C-terminal effector domain of the bipartite response regulators"/>
    <property type="match status" value="1"/>
</dbReference>
<evidence type="ECO:0000313" key="8">
    <source>
        <dbReference type="EMBL" id="MCA5892233.1"/>
    </source>
</evidence>
<feature type="domain" description="Response regulatory" evidence="7">
    <location>
        <begin position="3"/>
        <end position="121"/>
    </location>
</feature>
<dbReference type="SUPFAM" id="SSF52172">
    <property type="entry name" value="CheY-like"/>
    <property type="match status" value="1"/>
</dbReference>
<comment type="caution">
    <text evidence="8">The sequence shown here is derived from an EMBL/GenBank/DDBJ whole genome shotgun (WGS) entry which is preliminary data.</text>
</comment>
<dbReference type="InterPro" id="IPR011006">
    <property type="entry name" value="CheY-like_superfamily"/>
</dbReference>
<keyword evidence="4" id="KW-0804">Transcription</keyword>
<dbReference type="CDD" id="cd06170">
    <property type="entry name" value="LuxR_C_like"/>
    <property type="match status" value="1"/>
</dbReference>
<dbReference type="PROSITE" id="PS50110">
    <property type="entry name" value="RESPONSE_REGULATORY"/>
    <property type="match status" value="1"/>
</dbReference>
<organism evidence="8 9">
    <name type="scientific">Isoptericola luteus</name>
    <dbReference type="NCBI Taxonomy" id="2879484"/>
    <lineage>
        <taxon>Bacteria</taxon>
        <taxon>Bacillati</taxon>
        <taxon>Actinomycetota</taxon>
        <taxon>Actinomycetes</taxon>
        <taxon>Micrococcales</taxon>
        <taxon>Promicromonosporaceae</taxon>
        <taxon>Isoptericola</taxon>
    </lineage>
</organism>
<dbReference type="InterPro" id="IPR058245">
    <property type="entry name" value="NreC/VraR/RcsB-like_REC"/>
</dbReference>
<evidence type="ECO:0000313" key="9">
    <source>
        <dbReference type="Proteomes" id="UP001319870"/>
    </source>
</evidence>
<dbReference type="PROSITE" id="PS50043">
    <property type="entry name" value="HTH_LUXR_2"/>
    <property type="match status" value="1"/>
</dbReference>
<dbReference type="CDD" id="cd17535">
    <property type="entry name" value="REC_NarL-like"/>
    <property type="match status" value="1"/>
</dbReference>
<feature type="domain" description="HTH luxR-type" evidence="6">
    <location>
        <begin position="148"/>
        <end position="213"/>
    </location>
</feature>
<dbReference type="RefSeq" id="WP_225564106.1">
    <property type="nucleotide sequence ID" value="NZ_JAIXCQ010000001.1"/>
</dbReference>
<evidence type="ECO:0000259" key="6">
    <source>
        <dbReference type="PROSITE" id="PS50043"/>
    </source>
</evidence>
<dbReference type="SMART" id="SM00421">
    <property type="entry name" value="HTH_LUXR"/>
    <property type="match status" value="1"/>
</dbReference>
<keyword evidence="9" id="KW-1185">Reference proteome</keyword>
<keyword evidence="2" id="KW-0805">Transcription regulation</keyword>